<sequence length="127" mass="14860">MEQFATFMGHTKKTHESYYRLPQDLYQTAKVAKLLIAVNSGQVAKYKGKSLDEITLSDNESLLDETEAEKPLFHDQNINENEIEETWEQQFGEQAMKNAVLGNYLFFLIQNQEFKERGMKDKLLCFR</sequence>
<dbReference type="Proteomes" id="UP001652700">
    <property type="component" value="Unplaced"/>
</dbReference>
<reference evidence="1" key="1">
    <citation type="submission" date="2025-05" db="UniProtKB">
        <authorList>
            <consortium name="EnsemblMetazoa"/>
        </authorList>
    </citation>
    <scope>IDENTIFICATION</scope>
</reference>
<proteinExistence type="predicted"/>
<dbReference type="RefSeq" id="XP_050517458.1">
    <property type="nucleotide sequence ID" value="XM_050661501.1"/>
</dbReference>
<dbReference type="GeneID" id="126892068"/>
<dbReference type="PANTHER" id="PTHR33480:SF1">
    <property type="entry name" value="TYR RECOMBINASE DOMAIN-CONTAINING PROTEIN"/>
    <property type="match status" value="1"/>
</dbReference>
<accession>A0ABM5L4U3</accession>
<keyword evidence="2" id="KW-1185">Reference proteome</keyword>
<evidence type="ECO:0000313" key="1">
    <source>
        <dbReference type="EnsemblMetazoa" id="XP_050517458.1"/>
    </source>
</evidence>
<name>A0ABM5L4U3_DIAVI</name>
<dbReference type="EnsemblMetazoa" id="XM_050661501.1">
    <property type="protein sequence ID" value="XP_050517458.1"/>
    <property type="gene ID" value="LOC126892068"/>
</dbReference>
<organism evidence="1 2">
    <name type="scientific">Diabrotica virgifera virgifera</name>
    <name type="common">western corn rootworm</name>
    <dbReference type="NCBI Taxonomy" id="50390"/>
    <lineage>
        <taxon>Eukaryota</taxon>
        <taxon>Metazoa</taxon>
        <taxon>Ecdysozoa</taxon>
        <taxon>Arthropoda</taxon>
        <taxon>Hexapoda</taxon>
        <taxon>Insecta</taxon>
        <taxon>Pterygota</taxon>
        <taxon>Neoptera</taxon>
        <taxon>Endopterygota</taxon>
        <taxon>Coleoptera</taxon>
        <taxon>Polyphaga</taxon>
        <taxon>Cucujiformia</taxon>
        <taxon>Chrysomeloidea</taxon>
        <taxon>Chrysomelidae</taxon>
        <taxon>Galerucinae</taxon>
        <taxon>Diabroticina</taxon>
        <taxon>Diabroticites</taxon>
        <taxon>Diabrotica</taxon>
    </lineage>
</organism>
<protein>
    <submittedName>
        <fullName evidence="1">Uncharacterized protein</fullName>
    </submittedName>
</protein>
<evidence type="ECO:0000313" key="2">
    <source>
        <dbReference type="Proteomes" id="UP001652700"/>
    </source>
</evidence>
<dbReference type="PANTHER" id="PTHR33480">
    <property type="entry name" value="SET DOMAIN-CONTAINING PROTEIN-RELATED"/>
    <property type="match status" value="1"/>
</dbReference>